<sequence>MTQASGQNAQALFLHLRDGAGLNMTSSQPLADDRDANGSETNLYTSDREITVTDADAGPTQRTPLMQEIQYFIVRLMELLTGRIAFAIDFWANPIAQAQIWDYKARTLHAPDVNRHAIVPPHQILNNAANSRMDVYIQNLQFQILMLYKHIIPLIQHELEGITKRIFTDLVNMCAALLCFAERSTYILIKTKEGAYGVQQFDQGCDGYMLHAI</sequence>
<organism evidence="1 2">
    <name type="scientific">Streblomastix strix</name>
    <dbReference type="NCBI Taxonomy" id="222440"/>
    <lineage>
        <taxon>Eukaryota</taxon>
        <taxon>Metamonada</taxon>
        <taxon>Preaxostyla</taxon>
        <taxon>Oxymonadida</taxon>
        <taxon>Streblomastigidae</taxon>
        <taxon>Streblomastix</taxon>
    </lineage>
</organism>
<gene>
    <name evidence="1" type="ORF">EZS28_036251</name>
</gene>
<evidence type="ECO:0000313" key="1">
    <source>
        <dbReference type="EMBL" id="KAA6368222.1"/>
    </source>
</evidence>
<dbReference type="AlphaFoldDB" id="A0A5J4UE77"/>
<dbReference type="Proteomes" id="UP000324800">
    <property type="component" value="Unassembled WGS sequence"/>
</dbReference>
<dbReference type="EMBL" id="SNRW01017565">
    <property type="protein sequence ID" value="KAA6368222.1"/>
    <property type="molecule type" value="Genomic_DNA"/>
</dbReference>
<accession>A0A5J4UE77</accession>
<proteinExistence type="predicted"/>
<name>A0A5J4UE77_9EUKA</name>
<reference evidence="1 2" key="1">
    <citation type="submission" date="2019-03" db="EMBL/GenBank/DDBJ databases">
        <title>Single cell metagenomics reveals metabolic interactions within the superorganism composed of flagellate Streblomastix strix and complex community of Bacteroidetes bacteria on its surface.</title>
        <authorList>
            <person name="Treitli S.C."/>
            <person name="Kolisko M."/>
            <person name="Husnik F."/>
            <person name="Keeling P."/>
            <person name="Hampl V."/>
        </authorList>
    </citation>
    <scope>NUCLEOTIDE SEQUENCE [LARGE SCALE GENOMIC DNA]</scope>
    <source>
        <strain evidence="1">ST1C</strain>
    </source>
</reference>
<comment type="caution">
    <text evidence="1">The sequence shown here is derived from an EMBL/GenBank/DDBJ whole genome shotgun (WGS) entry which is preliminary data.</text>
</comment>
<feature type="non-terminal residue" evidence="1">
    <location>
        <position position="213"/>
    </location>
</feature>
<protein>
    <submittedName>
        <fullName evidence="1">Uncharacterized protein</fullName>
    </submittedName>
</protein>
<evidence type="ECO:0000313" key="2">
    <source>
        <dbReference type="Proteomes" id="UP000324800"/>
    </source>
</evidence>